<gene>
    <name evidence="2" type="primary">pilP</name>
    <name evidence="2" type="ORF">G3V02_000937</name>
</gene>
<evidence type="ECO:0000313" key="2">
    <source>
        <dbReference type="EMBL" id="HAE1792277.1"/>
    </source>
</evidence>
<keyword evidence="1" id="KW-0732">Signal</keyword>
<name>A0A5I2X768_SALET</name>
<dbReference type="AlphaFoldDB" id="A0A5I2X768"/>
<dbReference type="EMBL" id="DAARBX010000003">
    <property type="protein sequence ID" value="HAE1792277.1"/>
    <property type="molecule type" value="Genomic_DNA"/>
</dbReference>
<feature type="chain" id="PRO_5030126258" evidence="1">
    <location>
        <begin position="23"/>
        <end position="193"/>
    </location>
</feature>
<accession>A0A5I2X768</accession>
<dbReference type="NCBIfam" id="TIGR03021">
    <property type="entry name" value="pilP_fam"/>
    <property type="match status" value="1"/>
</dbReference>
<comment type="caution">
    <text evidence="2">The sequence shown here is derived from an EMBL/GenBank/DDBJ whole genome shotgun (WGS) entry which is preliminary data.</text>
</comment>
<reference evidence="2" key="1">
    <citation type="journal article" date="2018" name="Genome Biol.">
        <title>SKESA: strategic k-mer extension for scrupulous assemblies.</title>
        <authorList>
            <person name="Souvorov A."/>
            <person name="Agarwala R."/>
            <person name="Lipman D.J."/>
        </authorList>
    </citation>
    <scope>NUCLEOTIDE SEQUENCE</scope>
    <source>
        <strain evidence="2">BCW_2640</strain>
    </source>
</reference>
<organism evidence="2">
    <name type="scientific">Salmonella enterica subsp. enterica serovar Ank</name>
    <dbReference type="NCBI Taxonomy" id="1173578"/>
    <lineage>
        <taxon>Bacteria</taxon>
        <taxon>Pseudomonadati</taxon>
        <taxon>Pseudomonadota</taxon>
        <taxon>Gammaproteobacteria</taxon>
        <taxon>Enterobacterales</taxon>
        <taxon>Enterobacteriaceae</taxon>
        <taxon>Salmonella</taxon>
    </lineage>
</organism>
<feature type="signal peptide" evidence="1">
    <location>
        <begin position="1"/>
        <end position="22"/>
    </location>
</feature>
<sequence length="193" mass="19677">MPESNRFIHGVFLMVLSAGAIAQPAPTSAVTPSADILPAAGADAKPPVSVTPAGPVESVPVFPGSGVTVGQLEAQQEMNLLLEAQVQTARLKKQLAEANTPSATDSIPQISGLPAGIPVTAGTVPAQPVAKKNERITVLEVSGRGKNLQATLAFPDGRRSVVQAGSPLPGTTLTVKTISLSSVTLSDGRQLTF</sequence>
<protein>
    <submittedName>
        <fullName evidence="2">Type IV pilus biogenesis protein PilP</fullName>
    </submittedName>
</protein>
<proteinExistence type="predicted"/>
<reference evidence="2" key="2">
    <citation type="submission" date="2018-07" db="EMBL/GenBank/DDBJ databases">
        <authorList>
            <consortium name="NCBI Pathogen Detection Project"/>
        </authorList>
    </citation>
    <scope>NUCLEOTIDE SEQUENCE</scope>
    <source>
        <strain evidence="2">BCW_2640</strain>
    </source>
</reference>
<evidence type="ECO:0000256" key="1">
    <source>
        <dbReference type="SAM" id="SignalP"/>
    </source>
</evidence>
<dbReference type="InterPro" id="IPR022753">
    <property type="entry name" value="T4SS_pilus_biogen_PilP"/>
</dbReference>